<evidence type="ECO:0000259" key="8">
    <source>
        <dbReference type="Pfam" id="PF00962"/>
    </source>
</evidence>
<accession>A0A420E8D1</accession>
<feature type="domain" description="Adenosine deaminase" evidence="8">
    <location>
        <begin position="7"/>
        <end position="330"/>
    </location>
</feature>
<dbReference type="NCBIfam" id="NF006846">
    <property type="entry name" value="PRK09358.1-1"/>
    <property type="match status" value="1"/>
</dbReference>
<dbReference type="InterPro" id="IPR032466">
    <property type="entry name" value="Metal_Hydrolase"/>
</dbReference>
<evidence type="ECO:0000313" key="9">
    <source>
        <dbReference type="EMBL" id="RKF15736.1"/>
    </source>
</evidence>
<evidence type="ECO:0000256" key="3">
    <source>
        <dbReference type="ARBA" id="ARBA00012784"/>
    </source>
</evidence>
<evidence type="ECO:0000256" key="4">
    <source>
        <dbReference type="ARBA" id="ARBA00022723"/>
    </source>
</evidence>
<protein>
    <recommendedName>
        <fullName evidence="3">adenosine deaminase</fullName>
        <ecNumber evidence="3">3.5.4.4</ecNumber>
    </recommendedName>
</protein>
<sequence length="334" mass="36293">MIDTSIPLVDLHRHLDGNIRVNTVWELAQQHAIKLPVANVSDLAPLIQVQGVEADLVSFLSKLDLMVGVLADLDAVYRVAFENVEDIVTSGLDYAELRFSPAYMAMSHRLNPSDVVAAVIDGVASASKQFDVPVKLIGILSRSFGLEACKIELEALLNHKNDIVAIDLAGDELGKPAPMFEELFKPLRNSDLNITIHAGEADGPQSIWNAINLLGAQRIGHGVRAIEDPALMQYLLTHQIGMESCPTSNLHTSTVANYAVHPIKQFLAQGLCVGLNTDDPGVSAIDIQHEYRIAAASDGLALNQEQISTLQRNGLNMAFLSDAERRQLIAKKLT</sequence>
<dbReference type="PANTHER" id="PTHR11409">
    <property type="entry name" value="ADENOSINE DEAMINASE"/>
    <property type="match status" value="1"/>
</dbReference>
<keyword evidence="6" id="KW-0862">Zinc</keyword>
<keyword evidence="4" id="KW-0479">Metal-binding</keyword>
<evidence type="ECO:0000256" key="6">
    <source>
        <dbReference type="ARBA" id="ARBA00022833"/>
    </source>
</evidence>
<proteinExistence type="inferred from homology"/>
<comment type="cofactor">
    <cofactor evidence="1">
        <name>Zn(2+)</name>
        <dbReference type="ChEBI" id="CHEBI:29105"/>
    </cofactor>
</comment>
<dbReference type="GO" id="GO:0006154">
    <property type="term" value="P:adenosine catabolic process"/>
    <property type="evidence" value="ECO:0007669"/>
    <property type="project" value="TreeGrafter"/>
</dbReference>
<dbReference type="AlphaFoldDB" id="A0A420E8D1"/>
<dbReference type="FunFam" id="3.20.20.140:FF:000009">
    <property type="entry name" value="Adenosine deaminase"/>
    <property type="match status" value="1"/>
</dbReference>
<dbReference type="PANTHER" id="PTHR11409:SF43">
    <property type="entry name" value="ADENOSINE DEAMINASE"/>
    <property type="match status" value="1"/>
</dbReference>
<dbReference type="Gene3D" id="3.20.20.140">
    <property type="entry name" value="Metal-dependent hydrolases"/>
    <property type="match status" value="1"/>
</dbReference>
<dbReference type="Proteomes" id="UP000286482">
    <property type="component" value="Unassembled WGS sequence"/>
</dbReference>
<dbReference type="RefSeq" id="WP_120355822.1">
    <property type="nucleotide sequence ID" value="NZ_RAQO01000008.1"/>
</dbReference>
<evidence type="ECO:0000313" key="10">
    <source>
        <dbReference type="Proteomes" id="UP000286482"/>
    </source>
</evidence>
<evidence type="ECO:0000256" key="7">
    <source>
        <dbReference type="ARBA" id="ARBA00023080"/>
    </source>
</evidence>
<dbReference type="InterPro" id="IPR006330">
    <property type="entry name" value="Ado/ade_deaminase"/>
</dbReference>
<dbReference type="EC" id="3.5.4.4" evidence="3"/>
<reference evidence="9 10" key="1">
    <citation type="submission" date="2018-09" db="EMBL/GenBank/DDBJ databases">
        <authorList>
            <person name="Wang Z."/>
        </authorList>
    </citation>
    <scope>NUCLEOTIDE SEQUENCE [LARGE SCALE GENOMIC DNA]</scope>
    <source>
        <strain evidence="9 10">ALS 81</strain>
    </source>
</reference>
<gene>
    <name evidence="9" type="ORF">DBZ36_15260</name>
</gene>
<dbReference type="GO" id="GO:0043103">
    <property type="term" value="P:hypoxanthine salvage"/>
    <property type="evidence" value="ECO:0007669"/>
    <property type="project" value="TreeGrafter"/>
</dbReference>
<dbReference type="GO" id="GO:0046103">
    <property type="term" value="P:inosine biosynthetic process"/>
    <property type="evidence" value="ECO:0007669"/>
    <property type="project" value="TreeGrafter"/>
</dbReference>
<dbReference type="OrthoDB" id="105475at2"/>
<evidence type="ECO:0000256" key="5">
    <source>
        <dbReference type="ARBA" id="ARBA00022801"/>
    </source>
</evidence>
<evidence type="ECO:0000256" key="2">
    <source>
        <dbReference type="ARBA" id="ARBA00006676"/>
    </source>
</evidence>
<keyword evidence="5 9" id="KW-0378">Hydrolase</keyword>
<organism evidence="9 10">
    <name type="scientific">Alginatibacterium sediminis</name>
    <dbReference type="NCBI Taxonomy" id="2164068"/>
    <lineage>
        <taxon>Bacteria</taxon>
        <taxon>Pseudomonadati</taxon>
        <taxon>Pseudomonadota</taxon>
        <taxon>Gammaproteobacteria</taxon>
        <taxon>Alteromonadales</taxon>
        <taxon>Alteromonadaceae</taxon>
        <taxon>Alginatibacterium</taxon>
    </lineage>
</organism>
<comment type="similarity">
    <text evidence="2">Belongs to the metallo-dependent hydrolases superfamily. Adenosine and AMP deaminases family.</text>
</comment>
<dbReference type="GO" id="GO:0004000">
    <property type="term" value="F:adenosine deaminase activity"/>
    <property type="evidence" value="ECO:0007669"/>
    <property type="project" value="TreeGrafter"/>
</dbReference>
<keyword evidence="10" id="KW-1185">Reference proteome</keyword>
<dbReference type="NCBIfam" id="TIGR01430">
    <property type="entry name" value="aden_deam"/>
    <property type="match status" value="1"/>
</dbReference>
<dbReference type="GO" id="GO:0046872">
    <property type="term" value="F:metal ion binding"/>
    <property type="evidence" value="ECO:0007669"/>
    <property type="project" value="UniProtKB-KW"/>
</dbReference>
<dbReference type="GO" id="GO:0005829">
    <property type="term" value="C:cytosol"/>
    <property type="evidence" value="ECO:0007669"/>
    <property type="project" value="TreeGrafter"/>
</dbReference>
<comment type="caution">
    <text evidence="9">The sequence shown here is derived from an EMBL/GenBank/DDBJ whole genome shotgun (WGS) entry which is preliminary data.</text>
</comment>
<dbReference type="SUPFAM" id="SSF51556">
    <property type="entry name" value="Metallo-dependent hydrolases"/>
    <property type="match status" value="1"/>
</dbReference>
<evidence type="ECO:0000256" key="1">
    <source>
        <dbReference type="ARBA" id="ARBA00001947"/>
    </source>
</evidence>
<keyword evidence="7" id="KW-0546">Nucleotide metabolism</keyword>
<dbReference type="InterPro" id="IPR001365">
    <property type="entry name" value="A_deaminase_dom"/>
</dbReference>
<name>A0A420E8D1_9ALTE</name>
<dbReference type="EMBL" id="RAQO01000008">
    <property type="protein sequence ID" value="RKF15736.1"/>
    <property type="molecule type" value="Genomic_DNA"/>
</dbReference>
<dbReference type="GO" id="GO:0009117">
    <property type="term" value="P:nucleotide metabolic process"/>
    <property type="evidence" value="ECO:0007669"/>
    <property type="project" value="UniProtKB-KW"/>
</dbReference>
<dbReference type="Pfam" id="PF00962">
    <property type="entry name" value="A_deaminase"/>
    <property type="match status" value="1"/>
</dbReference>